<sequence length="104" mass="11231">MGAMEAANPPIELCCLLRARPGAEQEMTAYEDKVLALVPEHGGEVVSRVIGDGADGHPHEVQVHRFPDQAAIDAYMADPRRLALAGERDRTVAETILFPVSIAK</sequence>
<dbReference type="Proteomes" id="UP000198949">
    <property type="component" value="Unassembled WGS sequence"/>
</dbReference>
<dbReference type="AlphaFoldDB" id="A0A1G6YIZ8"/>
<dbReference type="Gene3D" id="3.30.70.100">
    <property type="match status" value="1"/>
</dbReference>
<keyword evidence="2" id="KW-1185">Reference proteome</keyword>
<accession>A0A1G6YIZ8</accession>
<evidence type="ECO:0000313" key="2">
    <source>
        <dbReference type="Proteomes" id="UP000198949"/>
    </source>
</evidence>
<name>A0A1G6YIZ8_9ACTN</name>
<dbReference type="STRING" id="58114.SAMN05216270_10923"/>
<protein>
    <submittedName>
        <fullName evidence="1">Uncharacterized protein</fullName>
    </submittedName>
</protein>
<reference evidence="2" key="1">
    <citation type="submission" date="2016-10" db="EMBL/GenBank/DDBJ databases">
        <authorList>
            <person name="Varghese N."/>
            <person name="Submissions S."/>
        </authorList>
    </citation>
    <scope>NUCLEOTIDE SEQUENCE [LARGE SCALE GENOMIC DNA]</scope>
    <source>
        <strain evidence="2">CGMCC 4.3516</strain>
    </source>
</reference>
<organism evidence="1 2">
    <name type="scientific">Glycomyces harbinensis</name>
    <dbReference type="NCBI Taxonomy" id="58114"/>
    <lineage>
        <taxon>Bacteria</taxon>
        <taxon>Bacillati</taxon>
        <taxon>Actinomycetota</taxon>
        <taxon>Actinomycetes</taxon>
        <taxon>Glycomycetales</taxon>
        <taxon>Glycomycetaceae</taxon>
        <taxon>Glycomyces</taxon>
    </lineage>
</organism>
<proteinExistence type="predicted"/>
<evidence type="ECO:0000313" key="1">
    <source>
        <dbReference type="EMBL" id="SDD90272.1"/>
    </source>
</evidence>
<dbReference type="InterPro" id="IPR011008">
    <property type="entry name" value="Dimeric_a/b-barrel"/>
</dbReference>
<dbReference type="EMBL" id="FNAD01000009">
    <property type="protein sequence ID" value="SDD90272.1"/>
    <property type="molecule type" value="Genomic_DNA"/>
</dbReference>
<dbReference type="SUPFAM" id="SSF54909">
    <property type="entry name" value="Dimeric alpha+beta barrel"/>
    <property type="match status" value="1"/>
</dbReference>
<gene>
    <name evidence="1" type="ORF">SAMN05216270_10923</name>
</gene>